<dbReference type="PROSITE" id="PS51900">
    <property type="entry name" value="CB"/>
    <property type="match status" value="1"/>
</dbReference>
<dbReference type="GO" id="GO:0003677">
    <property type="term" value="F:DNA binding"/>
    <property type="evidence" value="ECO:0007669"/>
    <property type="project" value="UniProtKB-UniRule"/>
</dbReference>
<accession>A0A7W7AIY9</accession>
<dbReference type="InterPro" id="IPR053876">
    <property type="entry name" value="Phage_int_M"/>
</dbReference>
<dbReference type="Pfam" id="PF22022">
    <property type="entry name" value="Phage_int_M"/>
    <property type="match status" value="1"/>
</dbReference>
<dbReference type="Pfam" id="PF00589">
    <property type="entry name" value="Phage_integrase"/>
    <property type="match status" value="1"/>
</dbReference>
<evidence type="ECO:0000313" key="9">
    <source>
        <dbReference type="Proteomes" id="UP000574769"/>
    </source>
</evidence>
<feature type="domain" description="Tyr recombinase" evidence="6">
    <location>
        <begin position="196"/>
        <end position="394"/>
    </location>
</feature>
<name>A0A7W7AIY9_9SPHN</name>
<feature type="domain" description="Core-binding (CB)" evidence="7">
    <location>
        <begin position="90"/>
        <end position="171"/>
    </location>
</feature>
<dbReference type="PANTHER" id="PTHR30629:SF2">
    <property type="entry name" value="PROPHAGE INTEGRASE INTS-RELATED"/>
    <property type="match status" value="1"/>
</dbReference>
<dbReference type="InterPro" id="IPR011010">
    <property type="entry name" value="DNA_brk_join_enz"/>
</dbReference>
<keyword evidence="9" id="KW-1185">Reference proteome</keyword>
<dbReference type="InterPro" id="IPR038488">
    <property type="entry name" value="Integrase_DNA-bd_sf"/>
</dbReference>
<dbReference type="InterPro" id="IPR010998">
    <property type="entry name" value="Integrase_recombinase_N"/>
</dbReference>
<reference evidence="8 9" key="1">
    <citation type="submission" date="2020-08" db="EMBL/GenBank/DDBJ databases">
        <title>Genomic Encyclopedia of Type Strains, Phase IV (KMG-IV): sequencing the most valuable type-strain genomes for metagenomic binning, comparative biology and taxonomic classification.</title>
        <authorList>
            <person name="Goeker M."/>
        </authorList>
    </citation>
    <scope>NUCLEOTIDE SEQUENCE [LARGE SCALE GENOMIC DNA]</scope>
    <source>
        <strain evidence="8 9">DSM 15867</strain>
    </source>
</reference>
<dbReference type="InterPro" id="IPR044068">
    <property type="entry name" value="CB"/>
</dbReference>
<evidence type="ECO:0000256" key="5">
    <source>
        <dbReference type="PROSITE-ProRule" id="PRU01248"/>
    </source>
</evidence>
<evidence type="ECO:0000313" key="8">
    <source>
        <dbReference type="EMBL" id="MBB4617902.1"/>
    </source>
</evidence>
<dbReference type="EMBL" id="JACHNY010000004">
    <property type="protein sequence ID" value="MBB4617902.1"/>
    <property type="molecule type" value="Genomic_DNA"/>
</dbReference>
<dbReference type="SUPFAM" id="SSF56349">
    <property type="entry name" value="DNA breaking-rejoining enzymes"/>
    <property type="match status" value="1"/>
</dbReference>
<organism evidence="8 9">
    <name type="scientific">Sphingomonas abaci</name>
    <dbReference type="NCBI Taxonomy" id="237611"/>
    <lineage>
        <taxon>Bacteria</taxon>
        <taxon>Pseudomonadati</taxon>
        <taxon>Pseudomonadota</taxon>
        <taxon>Alphaproteobacteria</taxon>
        <taxon>Sphingomonadales</taxon>
        <taxon>Sphingomonadaceae</taxon>
        <taxon>Sphingomonas</taxon>
    </lineage>
</organism>
<evidence type="ECO:0000259" key="7">
    <source>
        <dbReference type="PROSITE" id="PS51900"/>
    </source>
</evidence>
<dbReference type="Gene3D" id="3.30.160.390">
    <property type="entry name" value="Integrase, DNA-binding domain"/>
    <property type="match status" value="1"/>
</dbReference>
<gene>
    <name evidence="8" type="ORF">GGQ96_002038</name>
</gene>
<evidence type="ECO:0000256" key="1">
    <source>
        <dbReference type="ARBA" id="ARBA00008857"/>
    </source>
</evidence>
<sequence>MLTNAAVKAARPSTRAYKRFDERGLFLYVAPTGTRSFRMRFRLGGKEQLLTIGTYPEVTLDQARDRRDAAIEQLGRGEDPRSCSAAPIARTFEVAARAWHSLRRPEWTPVHAGDVLTSLERDVFPAIGALALNDVTRPEILALLRKIERRGAVETARRIQQRICGVFRLAMSEGWCDANPAEVVTEGLAKGRASGRHPALVDAAELRALLAAVDAQRAAPAVVLASQFLALTAVRLAALRGARWEEIEDIDGVEPLWRVPAARMKLAAAKKLDPTNDHLVPLSSAAVAVLRQARELGDGAGLIFAAGAGTAMIPERAIGDLYNRAGYAGRHVPHGWRASFSTILNEARPDQRGAIDRALGHIGGGAEAELKINAKVEGAYNRSQHLAPRRALFDAWAVILVDGAADATLG</sequence>
<dbReference type="Pfam" id="PF13356">
    <property type="entry name" value="Arm-DNA-bind_3"/>
    <property type="match status" value="1"/>
</dbReference>
<dbReference type="Proteomes" id="UP000574769">
    <property type="component" value="Unassembled WGS sequence"/>
</dbReference>
<dbReference type="AlphaFoldDB" id="A0A7W7AIY9"/>
<dbReference type="Gene3D" id="1.10.443.10">
    <property type="entry name" value="Intergrase catalytic core"/>
    <property type="match status" value="1"/>
</dbReference>
<dbReference type="PROSITE" id="PS51898">
    <property type="entry name" value="TYR_RECOMBINASE"/>
    <property type="match status" value="1"/>
</dbReference>
<dbReference type="RefSeq" id="WP_184114269.1">
    <property type="nucleotide sequence ID" value="NZ_JACHNY010000004.1"/>
</dbReference>
<dbReference type="InterPro" id="IPR002104">
    <property type="entry name" value="Integrase_catalytic"/>
</dbReference>
<comment type="caution">
    <text evidence="8">The sequence shown here is derived from an EMBL/GenBank/DDBJ whole genome shotgun (WGS) entry which is preliminary data.</text>
</comment>
<protein>
    <submittedName>
        <fullName evidence="8">Integrase</fullName>
    </submittedName>
</protein>
<proteinExistence type="inferred from homology"/>
<dbReference type="PANTHER" id="PTHR30629">
    <property type="entry name" value="PROPHAGE INTEGRASE"/>
    <property type="match status" value="1"/>
</dbReference>
<dbReference type="Gene3D" id="1.10.150.130">
    <property type="match status" value="1"/>
</dbReference>
<dbReference type="GO" id="GO:0015074">
    <property type="term" value="P:DNA integration"/>
    <property type="evidence" value="ECO:0007669"/>
    <property type="project" value="UniProtKB-KW"/>
</dbReference>
<dbReference type="InterPro" id="IPR050808">
    <property type="entry name" value="Phage_Integrase"/>
</dbReference>
<keyword evidence="3 5" id="KW-0238">DNA-binding</keyword>
<dbReference type="InterPro" id="IPR025166">
    <property type="entry name" value="Integrase_DNA_bind_dom"/>
</dbReference>
<evidence type="ECO:0000256" key="3">
    <source>
        <dbReference type="ARBA" id="ARBA00023125"/>
    </source>
</evidence>
<comment type="similarity">
    <text evidence="1">Belongs to the 'phage' integrase family.</text>
</comment>
<evidence type="ECO:0000256" key="4">
    <source>
        <dbReference type="ARBA" id="ARBA00023172"/>
    </source>
</evidence>
<evidence type="ECO:0000256" key="2">
    <source>
        <dbReference type="ARBA" id="ARBA00022908"/>
    </source>
</evidence>
<dbReference type="InterPro" id="IPR013762">
    <property type="entry name" value="Integrase-like_cat_sf"/>
</dbReference>
<dbReference type="GO" id="GO:0006310">
    <property type="term" value="P:DNA recombination"/>
    <property type="evidence" value="ECO:0007669"/>
    <property type="project" value="UniProtKB-KW"/>
</dbReference>
<keyword evidence="4" id="KW-0233">DNA recombination</keyword>
<evidence type="ECO:0000259" key="6">
    <source>
        <dbReference type="PROSITE" id="PS51898"/>
    </source>
</evidence>
<keyword evidence="2" id="KW-0229">DNA integration</keyword>